<organism evidence="2 3">
    <name type="scientific">Globodera rostochiensis</name>
    <name type="common">Golden nematode worm</name>
    <name type="synonym">Heterodera rostochiensis</name>
    <dbReference type="NCBI Taxonomy" id="31243"/>
    <lineage>
        <taxon>Eukaryota</taxon>
        <taxon>Metazoa</taxon>
        <taxon>Ecdysozoa</taxon>
        <taxon>Nematoda</taxon>
        <taxon>Chromadorea</taxon>
        <taxon>Rhabditida</taxon>
        <taxon>Tylenchina</taxon>
        <taxon>Tylenchomorpha</taxon>
        <taxon>Tylenchoidea</taxon>
        <taxon>Heteroderidae</taxon>
        <taxon>Heteroderinae</taxon>
        <taxon>Globodera</taxon>
    </lineage>
</organism>
<sequence>MKLYILQIICLINYVVTFPNDLFDELWETNQSEPQANNNPIESQPKIKIEPHEEQFNGRWQDESALKGIVKVEHEPPLYGAVNVEGPVKIKH</sequence>
<dbReference type="AlphaFoldDB" id="A0A914HS36"/>
<protein>
    <submittedName>
        <fullName evidence="3">Uncharacterized protein</fullName>
    </submittedName>
</protein>
<dbReference type="Proteomes" id="UP000887572">
    <property type="component" value="Unplaced"/>
</dbReference>
<keyword evidence="1" id="KW-0732">Signal</keyword>
<feature type="chain" id="PRO_5036696405" evidence="1">
    <location>
        <begin position="18"/>
        <end position="92"/>
    </location>
</feature>
<evidence type="ECO:0000256" key="1">
    <source>
        <dbReference type="SAM" id="SignalP"/>
    </source>
</evidence>
<reference evidence="3" key="1">
    <citation type="submission" date="2022-11" db="UniProtKB">
        <authorList>
            <consortium name="WormBaseParasite"/>
        </authorList>
    </citation>
    <scope>IDENTIFICATION</scope>
</reference>
<evidence type="ECO:0000313" key="3">
    <source>
        <dbReference type="WBParaSite" id="Gr19_v10_g3227.t1"/>
    </source>
</evidence>
<dbReference type="WBParaSite" id="Gr19_v10_g3227.t1">
    <property type="protein sequence ID" value="Gr19_v10_g3227.t1"/>
    <property type="gene ID" value="Gr19_v10_g3227"/>
</dbReference>
<proteinExistence type="predicted"/>
<feature type="signal peptide" evidence="1">
    <location>
        <begin position="1"/>
        <end position="17"/>
    </location>
</feature>
<accession>A0A914HS36</accession>
<evidence type="ECO:0000313" key="2">
    <source>
        <dbReference type="Proteomes" id="UP000887572"/>
    </source>
</evidence>
<keyword evidence="2" id="KW-1185">Reference proteome</keyword>
<name>A0A914HS36_GLORO</name>